<name>A7T640_NEMVE</name>
<evidence type="ECO:0000313" key="9">
    <source>
        <dbReference type="Proteomes" id="UP000001593"/>
    </source>
</evidence>
<evidence type="ECO:0000256" key="4">
    <source>
        <dbReference type="ARBA" id="ARBA00022856"/>
    </source>
</evidence>
<dbReference type="AlphaFoldDB" id="A7T640"/>
<keyword evidence="6 7" id="KW-0472">Membrane</keyword>
<keyword evidence="9" id="KW-1185">Reference proteome</keyword>
<dbReference type="Pfam" id="PF00854">
    <property type="entry name" value="PTR2"/>
    <property type="match status" value="1"/>
</dbReference>
<protein>
    <submittedName>
        <fullName evidence="8">Uncharacterized protein</fullName>
    </submittedName>
</protein>
<dbReference type="SUPFAM" id="SSF103473">
    <property type="entry name" value="MFS general substrate transporter"/>
    <property type="match status" value="1"/>
</dbReference>
<dbReference type="EMBL" id="DS471407">
    <property type="protein sequence ID" value="EDO28569.1"/>
    <property type="molecule type" value="Genomic_DNA"/>
</dbReference>
<dbReference type="PANTHER" id="PTHR11654">
    <property type="entry name" value="OLIGOPEPTIDE TRANSPORTER-RELATED"/>
    <property type="match status" value="1"/>
</dbReference>
<gene>
    <name evidence="8" type="ORF">NEMVEDRAFT_v1g195870</name>
</gene>
<evidence type="ECO:0000256" key="2">
    <source>
        <dbReference type="ARBA" id="ARBA00005982"/>
    </source>
</evidence>
<dbReference type="InParanoid" id="A7T640"/>
<comment type="similarity">
    <text evidence="2">Belongs to the major facilitator superfamily. Proton-dependent oligopeptide transporter (POT/PTR) (TC 2.A.17) family.</text>
</comment>
<evidence type="ECO:0000313" key="8">
    <source>
        <dbReference type="EMBL" id="EDO28569.1"/>
    </source>
</evidence>
<dbReference type="Gene3D" id="1.20.1250.20">
    <property type="entry name" value="MFS general substrate transporter like domains"/>
    <property type="match status" value="1"/>
</dbReference>
<keyword evidence="3 7" id="KW-0812">Transmembrane</keyword>
<proteinExistence type="inferred from homology"/>
<dbReference type="InterPro" id="IPR036259">
    <property type="entry name" value="MFS_trans_sf"/>
</dbReference>
<organism evidence="8 9">
    <name type="scientific">Nematostella vectensis</name>
    <name type="common">Starlet sea anemone</name>
    <dbReference type="NCBI Taxonomy" id="45351"/>
    <lineage>
        <taxon>Eukaryota</taxon>
        <taxon>Metazoa</taxon>
        <taxon>Cnidaria</taxon>
        <taxon>Anthozoa</taxon>
        <taxon>Hexacorallia</taxon>
        <taxon>Actiniaria</taxon>
        <taxon>Edwardsiidae</taxon>
        <taxon>Nematostella</taxon>
    </lineage>
</organism>
<feature type="non-terminal residue" evidence="8">
    <location>
        <position position="1"/>
    </location>
</feature>
<accession>A7T640</accession>
<feature type="transmembrane region" description="Helical" evidence="7">
    <location>
        <begin position="139"/>
        <end position="159"/>
    </location>
</feature>
<dbReference type="GO" id="GO:0022857">
    <property type="term" value="F:transmembrane transporter activity"/>
    <property type="evidence" value="ECO:0007669"/>
    <property type="project" value="InterPro"/>
</dbReference>
<feature type="transmembrane region" description="Helical" evidence="7">
    <location>
        <begin position="108"/>
        <end position="127"/>
    </location>
</feature>
<dbReference type="Proteomes" id="UP000001593">
    <property type="component" value="Unassembled WGS sequence"/>
</dbReference>
<dbReference type="GO" id="GO:0016020">
    <property type="term" value="C:membrane"/>
    <property type="evidence" value="ECO:0007669"/>
    <property type="project" value="UniProtKB-SubCell"/>
</dbReference>
<dbReference type="HOGENOM" id="CLU_009313_2_4_1"/>
<keyword evidence="4" id="KW-0653">Protein transport</keyword>
<dbReference type="InterPro" id="IPR000109">
    <property type="entry name" value="POT_fam"/>
</dbReference>
<sequence length="205" mass="22904">MSRERTESNIKYEPASEEDAARGSVCERTKGWFTQFPKATWPILVAEFGERFSYYGIKTVLVLYLTKDLMFNKDKGKAIYHAFSMVSYFTGVIGAMMADSFLGKYKTIAYTLFVYCLSEILLTATSADDIGQRSSIGPLIGLFLMAIACGNIKPCLAAFGGDQFKVEQSHLLELFFAMFYASVNVGAVLCMYFIPIVRTDVQCYG</sequence>
<evidence type="ECO:0000256" key="5">
    <source>
        <dbReference type="ARBA" id="ARBA00022989"/>
    </source>
</evidence>
<dbReference type="GO" id="GO:0015833">
    <property type="term" value="P:peptide transport"/>
    <property type="evidence" value="ECO:0007669"/>
    <property type="project" value="UniProtKB-KW"/>
</dbReference>
<dbReference type="eggNOG" id="KOG1237">
    <property type="taxonomic scope" value="Eukaryota"/>
</dbReference>
<evidence type="ECO:0000256" key="7">
    <source>
        <dbReference type="SAM" id="Phobius"/>
    </source>
</evidence>
<evidence type="ECO:0000256" key="6">
    <source>
        <dbReference type="ARBA" id="ARBA00023136"/>
    </source>
</evidence>
<evidence type="ECO:0000256" key="1">
    <source>
        <dbReference type="ARBA" id="ARBA00004141"/>
    </source>
</evidence>
<keyword evidence="5 7" id="KW-1133">Transmembrane helix</keyword>
<keyword evidence="4" id="KW-0571">Peptide transport</keyword>
<keyword evidence="4" id="KW-0813">Transport</keyword>
<comment type="subcellular location">
    <subcellularLocation>
        <location evidence="1">Membrane</location>
        <topology evidence="1">Multi-pass membrane protein</topology>
    </subcellularLocation>
</comment>
<dbReference type="PhylomeDB" id="A7T640"/>
<feature type="transmembrane region" description="Helical" evidence="7">
    <location>
        <begin position="171"/>
        <end position="194"/>
    </location>
</feature>
<evidence type="ECO:0000256" key="3">
    <source>
        <dbReference type="ARBA" id="ARBA00022692"/>
    </source>
</evidence>
<reference evidence="8 9" key="1">
    <citation type="journal article" date="2007" name="Science">
        <title>Sea anemone genome reveals ancestral eumetazoan gene repertoire and genomic organization.</title>
        <authorList>
            <person name="Putnam N.H."/>
            <person name="Srivastava M."/>
            <person name="Hellsten U."/>
            <person name="Dirks B."/>
            <person name="Chapman J."/>
            <person name="Salamov A."/>
            <person name="Terry A."/>
            <person name="Shapiro H."/>
            <person name="Lindquist E."/>
            <person name="Kapitonov V.V."/>
            <person name="Jurka J."/>
            <person name="Genikhovich G."/>
            <person name="Grigoriev I.V."/>
            <person name="Lucas S.M."/>
            <person name="Steele R.E."/>
            <person name="Finnerty J.R."/>
            <person name="Technau U."/>
            <person name="Martindale M.Q."/>
            <person name="Rokhsar D.S."/>
        </authorList>
    </citation>
    <scope>NUCLEOTIDE SEQUENCE [LARGE SCALE GENOMIC DNA]</scope>
    <source>
        <strain evidence="9">CH2 X CH6</strain>
    </source>
</reference>
<feature type="transmembrane region" description="Helical" evidence="7">
    <location>
        <begin position="78"/>
        <end position="96"/>
    </location>
</feature>
<dbReference type="OMA" id="SDFCFGR"/>